<accession>U6LND5</accession>
<name>U6LND5_9EIME</name>
<feature type="region of interest" description="Disordered" evidence="1">
    <location>
        <begin position="414"/>
        <end position="450"/>
    </location>
</feature>
<dbReference type="OrthoDB" id="5852896at2759"/>
<reference evidence="2" key="2">
    <citation type="submission" date="2013-10" db="EMBL/GenBank/DDBJ databases">
        <authorList>
            <person name="Aslett M."/>
        </authorList>
    </citation>
    <scope>NUCLEOTIDE SEQUENCE [LARGE SCALE GENOMIC DNA]</scope>
    <source>
        <strain evidence="2">Houghton</strain>
    </source>
</reference>
<protein>
    <submittedName>
        <fullName evidence="2">Uncharacterized protein</fullName>
    </submittedName>
</protein>
<organism evidence="2 3">
    <name type="scientific">Eimeria brunetti</name>
    <dbReference type="NCBI Taxonomy" id="51314"/>
    <lineage>
        <taxon>Eukaryota</taxon>
        <taxon>Sar</taxon>
        <taxon>Alveolata</taxon>
        <taxon>Apicomplexa</taxon>
        <taxon>Conoidasida</taxon>
        <taxon>Coccidia</taxon>
        <taxon>Eucoccidiorida</taxon>
        <taxon>Eimeriorina</taxon>
        <taxon>Eimeriidae</taxon>
        <taxon>Eimeria</taxon>
    </lineage>
</organism>
<dbReference type="AlphaFoldDB" id="U6LND5"/>
<feature type="compositionally biased region" description="Basic and acidic residues" evidence="1">
    <location>
        <begin position="263"/>
        <end position="280"/>
    </location>
</feature>
<feature type="region of interest" description="Disordered" evidence="1">
    <location>
        <begin position="344"/>
        <end position="397"/>
    </location>
</feature>
<evidence type="ECO:0000256" key="1">
    <source>
        <dbReference type="SAM" id="MobiDB-lite"/>
    </source>
</evidence>
<evidence type="ECO:0000313" key="2">
    <source>
        <dbReference type="EMBL" id="CDJ51661.1"/>
    </source>
</evidence>
<dbReference type="Proteomes" id="UP000030750">
    <property type="component" value="Unassembled WGS sequence"/>
</dbReference>
<dbReference type="VEuPathDB" id="ToxoDB:EBH_0001340"/>
<reference evidence="2" key="1">
    <citation type="submission" date="2013-10" db="EMBL/GenBank/DDBJ databases">
        <title>Genomic analysis of the causative agents of coccidiosis in chickens.</title>
        <authorList>
            <person name="Reid A.J."/>
            <person name="Blake D."/>
            <person name="Billington K."/>
            <person name="Browne H."/>
            <person name="Dunn M."/>
            <person name="Hung S."/>
            <person name="Kawahara F."/>
            <person name="Miranda-Saavedra D."/>
            <person name="Mourier T."/>
            <person name="Nagra H."/>
            <person name="Otto T.D."/>
            <person name="Rawlings N."/>
            <person name="Sanchez A."/>
            <person name="Sanders M."/>
            <person name="Subramaniam C."/>
            <person name="Tay Y."/>
            <person name="Dear P."/>
            <person name="Doerig C."/>
            <person name="Gruber A."/>
            <person name="Parkinson J."/>
            <person name="Shirley M."/>
            <person name="Wan K.L."/>
            <person name="Berriman M."/>
            <person name="Tomley F."/>
            <person name="Pain A."/>
        </authorList>
    </citation>
    <scope>NUCLEOTIDE SEQUENCE [LARGE SCALE GENOMIC DNA]</scope>
    <source>
        <strain evidence="2">Houghton</strain>
    </source>
</reference>
<feature type="compositionally biased region" description="Low complexity" evidence="1">
    <location>
        <begin position="15"/>
        <end position="52"/>
    </location>
</feature>
<gene>
    <name evidence="2" type="ORF">EBH_0001340</name>
</gene>
<proteinExistence type="predicted"/>
<feature type="region of interest" description="Disordered" evidence="1">
    <location>
        <begin position="259"/>
        <end position="280"/>
    </location>
</feature>
<sequence>MPEPAASVSDHPPKEAAAAAATAATPAAAAGADAAEPAAAAKQQQQQQQQQQQKEKGRRVRFQKNDPNTFTFKLLPAAQQQLRQHAAAAAEGHRPRMQLQRVIPPNARNKPQQPLPDYLQQQLEELDIGEETDIRTKYPGKYKEPDLLPRVEEAPSDAAAVATPGAAAAAADAAPAAAAAAAAAAEAAAAAMCLLSAASQVLAAMEACEGYEEIADDFVATALVDEDGEEWGEGSKLLWGCRQLLLPVSPQLAAAAGDSWLEETAKGDRKETPKGDRKETQEMLLASDAEDEETDSHSKTLGQRLEQVLEEYRDECIGELDREEYEESDSFSDYEECFDDFLKSQEPAETVKRGPRCLRRRSSCCSDSSDSSDSSSGSSTSSSSSSSSSKMKRKDGGFRLCEIDDELKEKTLALARLQEDEEDKPSTVHVPPVLPPRARPTWSAEGTGRR</sequence>
<dbReference type="EMBL" id="HG712975">
    <property type="protein sequence ID" value="CDJ51661.1"/>
    <property type="molecule type" value="Genomic_DNA"/>
</dbReference>
<feature type="compositionally biased region" description="Low complexity" evidence="1">
    <location>
        <begin position="363"/>
        <end position="389"/>
    </location>
</feature>
<feature type="compositionally biased region" description="Basic residues" evidence="1">
    <location>
        <begin position="353"/>
        <end position="362"/>
    </location>
</feature>
<evidence type="ECO:0000313" key="3">
    <source>
        <dbReference type="Proteomes" id="UP000030750"/>
    </source>
</evidence>
<keyword evidence="3" id="KW-1185">Reference proteome</keyword>
<feature type="region of interest" description="Disordered" evidence="1">
    <location>
        <begin position="1"/>
        <end position="64"/>
    </location>
</feature>